<dbReference type="eggNOG" id="COG3505">
    <property type="taxonomic scope" value="Bacteria"/>
</dbReference>
<dbReference type="Proteomes" id="UP000016568">
    <property type="component" value="Unassembled WGS sequence"/>
</dbReference>
<keyword evidence="9" id="KW-1185">Reference proteome</keyword>
<evidence type="ECO:0000256" key="5">
    <source>
        <dbReference type="ARBA" id="ARBA00022989"/>
    </source>
</evidence>
<dbReference type="EMBL" id="BASZ01000013">
    <property type="protein sequence ID" value="GAD50989.1"/>
    <property type="molecule type" value="Genomic_DNA"/>
</dbReference>
<keyword evidence="4" id="KW-0812">Transmembrane</keyword>
<evidence type="ECO:0000313" key="8">
    <source>
        <dbReference type="EMBL" id="GAD50989.1"/>
    </source>
</evidence>
<keyword evidence="3" id="KW-1003">Cell membrane</keyword>
<evidence type="ECO:0000256" key="7">
    <source>
        <dbReference type="SAM" id="MobiDB-lite"/>
    </source>
</evidence>
<evidence type="ECO:0000313" key="9">
    <source>
        <dbReference type="Proteomes" id="UP000016568"/>
    </source>
</evidence>
<dbReference type="Pfam" id="PF02534">
    <property type="entry name" value="T4SS-DNA_transf"/>
    <property type="match status" value="1"/>
</dbReference>
<sequence>MSLFDDFPRGRPGGDNWGAALGSASWSTSAPSWRPGMIFVGLDDAGNEVGHSDDRHIVTVAGSRGGKGVSAILPNLRRWPGSCAVLDPKGENATRTATIRAAMSGHRVAVVDPHGVAQVPDDLRASFNPLDLIDVAADDAIDIAAAIGDALMIDSGDGKDVHWTESARQVIEALILYVAVNEVEAGRSLVRVRQLLTKGEPERAALLNELEVEAHGSKGQIFSPFDALWDSMARFDCPNESVADVIVGAANSVRDMGENERGSVLSTARRNTKFIDSPWMRRALQGGRYAKLDIDLLKASERGLSIYLCLPARFLPTHARFLRLALNLILYRMEAQGLDQPRCGNPVLMVLDEIAAIGRLDCIEKAAGLMAGFGVKLWSIWQDLSQIQRDYRASWQTFLGNAGLLQFFANSDMTTLEWLSKRLGQVEVIRETQGASDATTASTSKSQSRTEQSGWTRSNGTTQGQSAMADLSRMATQDGGSGLIPFLARAGASGVAHSEGRSDQEGQSGGESAQQGDSVSSGTSRTETRNEGIHLTPLMTPDEIARIFARGTKRQIVVTEDGIAALRRHFPKIIVT</sequence>
<dbReference type="InterPro" id="IPR003688">
    <property type="entry name" value="TraG/VirD4"/>
</dbReference>
<name>U3A019_9SPHN</name>
<evidence type="ECO:0000256" key="6">
    <source>
        <dbReference type="ARBA" id="ARBA00023136"/>
    </source>
</evidence>
<dbReference type="RefSeq" id="WP_021691807.1">
    <property type="nucleotide sequence ID" value="NZ_BASZ01000013.1"/>
</dbReference>
<dbReference type="InterPro" id="IPR027417">
    <property type="entry name" value="P-loop_NTPase"/>
</dbReference>
<reference evidence="8 9" key="1">
    <citation type="submission" date="2013-09" db="EMBL/GenBank/DDBJ databases">
        <title>Whole genome shotgun sequence of Novosphingobium tardaugens NBRC 16725.</title>
        <authorList>
            <person name="Isaki S."/>
            <person name="Hosoyama A."/>
            <person name="Tsuchikane K."/>
            <person name="Katsumata H."/>
            <person name="Ando Y."/>
            <person name="Yamazaki S."/>
            <person name="Fujita N."/>
        </authorList>
    </citation>
    <scope>NUCLEOTIDE SEQUENCE [LARGE SCALE GENOMIC DNA]</scope>
    <source>
        <strain evidence="8 9">NBRC 16725</strain>
    </source>
</reference>
<dbReference type="InterPro" id="IPR051539">
    <property type="entry name" value="T4SS-coupling_protein"/>
</dbReference>
<dbReference type="AlphaFoldDB" id="U3A019"/>
<organism evidence="8 9">
    <name type="scientific">Caenibius tardaugens NBRC 16725</name>
    <dbReference type="NCBI Taxonomy" id="1219035"/>
    <lineage>
        <taxon>Bacteria</taxon>
        <taxon>Pseudomonadati</taxon>
        <taxon>Pseudomonadota</taxon>
        <taxon>Alphaproteobacteria</taxon>
        <taxon>Sphingomonadales</taxon>
        <taxon>Erythrobacteraceae</taxon>
        <taxon>Caenibius</taxon>
    </lineage>
</organism>
<feature type="region of interest" description="Disordered" evidence="7">
    <location>
        <begin position="432"/>
        <end position="466"/>
    </location>
</feature>
<evidence type="ECO:0000256" key="2">
    <source>
        <dbReference type="ARBA" id="ARBA00008806"/>
    </source>
</evidence>
<feature type="compositionally biased region" description="Low complexity" evidence="7">
    <location>
        <begin position="432"/>
        <end position="450"/>
    </location>
</feature>
<dbReference type="KEGG" id="ntd:EGO55_19530"/>
<evidence type="ECO:0000256" key="3">
    <source>
        <dbReference type="ARBA" id="ARBA00022475"/>
    </source>
</evidence>
<dbReference type="SUPFAM" id="SSF52540">
    <property type="entry name" value="P-loop containing nucleoside triphosphate hydrolases"/>
    <property type="match status" value="1"/>
</dbReference>
<keyword evidence="6" id="KW-0472">Membrane</keyword>
<dbReference type="PANTHER" id="PTHR37937">
    <property type="entry name" value="CONJUGATIVE TRANSFER: DNA TRANSPORT"/>
    <property type="match status" value="1"/>
</dbReference>
<evidence type="ECO:0000256" key="4">
    <source>
        <dbReference type="ARBA" id="ARBA00022692"/>
    </source>
</evidence>
<gene>
    <name evidence="8" type="primary">traG</name>
    <name evidence="8" type="ORF">NT2_13_00760</name>
</gene>
<feature type="compositionally biased region" description="Polar residues" evidence="7">
    <location>
        <begin position="451"/>
        <end position="466"/>
    </location>
</feature>
<comment type="caution">
    <text evidence="8">The sequence shown here is derived from an EMBL/GenBank/DDBJ whole genome shotgun (WGS) entry which is preliminary data.</text>
</comment>
<accession>U3A019</accession>
<comment type="subcellular location">
    <subcellularLocation>
        <location evidence="1">Cell membrane</location>
        <topology evidence="1">Multi-pass membrane protein</topology>
    </subcellularLocation>
</comment>
<dbReference type="CDD" id="cd01127">
    <property type="entry name" value="TrwB_TraG_TraD_VirD4"/>
    <property type="match status" value="1"/>
</dbReference>
<dbReference type="Gene3D" id="3.40.50.300">
    <property type="entry name" value="P-loop containing nucleotide triphosphate hydrolases"/>
    <property type="match status" value="1"/>
</dbReference>
<dbReference type="PANTHER" id="PTHR37937:SF1">
    <property type="entry name" value="CONJUGATIVE TRANSFER: DNA TRANSPORT"/>
    <property type="match status" value="1"/>
</dbReference>
<feature type="region of interest" description="Disordered" evidence="7">
    <location>
        <begin position="494"/>
        <end position="534"/>
    </location>
</feature>
<dbReference type="GO" id="GO:0005886">
    <property type="term" value="C:plasma membrane"/>
    <property type="evidence" value="ECO:0007669"/>
    <property type="project" value="UniProtKB-SubCell"/>
</dbReference>
<dbReference type="OrthoDB" id="9759295at2"/>
<proteinExistence type="inferred from homology"/>
<comment type="similarity">
    <text evidence="2">Belongs to the VirD4/TraG family.</text>
</comment>
<keyword evidence="5" id="KW-1133">Transmembrane helix</keyword>
<evidence type="ECO:0000256" key="1">
    <source>
        <dbReference type="ARBA" id="ARBA00004651"/>
    </source>
</evidence>
<protein>
    <submittedName>
        <fullName evidence="8">Conjugal transfer protein TraG</fullName>
    </submittedName>
</protein>